<name>A0AA35STY7_GEOBA</name>
<dbReference type="Gene3D" id="2.60.40.340">
    <property type="entry name" value="Rel homology domain (RHD), DNA-binding domain"/>
    <property type="match status" value="1"/>
</dbReference>
<dbReference type="GO" id="GO:0000981">
    <property type="term" value="F:DNA-binding transcription factor activity, RNA polymerase II-specific"/>
    <property type="evidence" value="ECO:0007669"/>
    <property type="project" value="TreeGrafter"/>
</dbReference>
<keyword evidence="3" id="KW-1185">Reference proteome</keyword>
<feature type="region of interest" description="Disordered" evidence="1">
    <location>
        <begin position="79"/>
        <end position="103"/>
    </location>
</feature>
<dbReference type="GO" id="GO:0000978">
    <property type="term" value="F:RNA polymerase II cis-regulatory region sequence-specific DNA binding"/>
    <property type="evidence" value="ECO:0007669"/>
    <property type="project" value="TreeGrafter"/>
</dbReference>
<dbReference type="InterPro" id="IPR014756">
    <property type="entry name" value="Ig_E-set"/>
</dbReference>
<evidence type="ECO:0000256" key="1">
    <source>
        <dbReference type="SAM" id="MobiDB-lite"/>
    </source>
</evidence>
<dbReference type="EMBL" id="CASHTH010002813">
    <property type="protein sequence ID" value="CAI8035639.1"/>
    <property type="molecule type" value="Genomic_DNA"/>
</dbReference>
<dbReference type="InterPro" id="IPR013783">
    <property type="entry name" value="Ig-like_fold"/>
</dbReference>
<evidence type="ECO:0000313" key="3">
    <source>
        <dbReference type="Proteomes" id="UP001174909"/>
    </source>
</evidence>
<dbReference type="Gene3D" id="2.60.40.10">
    <property type="entry name" value="Immunoglobulins"/>
    <property type="match status" value="1"/>
</dbReference>
<feature type="compositionally biased region" description="Low complexity" evidence="1">
    <location>
        <begin position="79"/>
        <end position="99"/>
    </location>
</feature>
<comment type="caution">
    <text evidence="2">The sequence shown here is derived from an EMBL/GenBank/DDBJ whole genome shotgun (WGS) entry which is preliminary data.</text>
</comment>
<dbReference type="InterPro" id="IPR037059">
    <property type="entry name" value="RHD_DNA_bind_dom_sf"/>
</dbReference>
<feature type="region of interest" description="Disordered" evidence="1">
    <location>
        <begin position="503"/>
        <end position="529"/>
    </location>
</feature>
<dbReference type="SUPFAM" id="SSF81296">
    <property type="entry name" value="E set domains"/>
    <property type="match status" value="1"/>
</dbReference>
<accession>A0AA35STY7</accession>
<gene>
    <name evidence="2" type="ORF">GBAR_LOCUS19968</name>
</gene>
<dbReference type="InterPro" id="IPR008967">
    <property type="entry name" value="p53-like_TF_DNA-bd_sf"/>
</dbReference>
<dbReference type="Proteomes" id="UP001174909">
    <property type="component" value="Unassembled WGS sequence"/>
</dbReference>
<feature type="compositionally biased region" description="Polar residues" evidence="1">
    <location>
        <begin position="503"/>
        <end position="513"/>
    </location>
</feature>
<dbReference type="InterPro" id="IPR008366">
    <property type="entry name" value="NFAT"/>
</dbReference>
<organism evidence="2 3">
    <name type="scientific">Geodia barretti</name>
    <name type="common">Barrett's horny sponge</name>
    <dbReference type="NCBI Taxonomy" id="519541"/>
    <lineage>
        <taxon>Eukaryota</taxon>
        <taxon>Metazoa</taxon>
        <taxon>Porifera</taxon>
        <taxon>Demospongiae</taxon>
        <taxon>Heteroscleromorpha</taxon>
        <taxon>Tetractinellida</taxon>
        <taxon>Astrophorina</taxon>
        <taxon>Geodiidae</taxon>
        <taxon>Geodia</taxon>
    </lineage>
</organism>
<dbReference type="PANTHER" id="PTHR12533">
    <property type="entry name" value="NFAT"/>
    <property type="match status" value="1"/>
</dbReference>
<dbReference type="PANTHER" id="PTHR12533:SF7">
    <property type="entry name" value="NFAT NUCLEAR FACTOR, ISOFORM B"/>
    <property type="match status" value="1"/>
</dbReference>
<proteinExistence type="predicted"/>
<dbReference type="AlphaFoldDB" id="A0AA35STY7"/>
<dbReference type="GO" id="GO:0005667">
    <property type="term" value="C:transcription regulator complex"/>
    <property type="evidence" value="ECO:0007669"/>
    <property type="project" value="TreeGrafter"/>
</dbReference>
<sequence>MYRSYSPSESNQVAVVPRSSSFSPSAFHGSPTSAFADDFGCSPPPKRPRNCVPTTSASAFTFAEFADLIADSSSAPLLYSSSSSLSPPTPFSSDSPSYPAATDGYQPSGFDAIQQQQQCEDSKVDLANFLQSVEAMQHQQQQAQQQRQGRLAPGMDITTPALSEKDYSIVVHQEPEEYYRARYETEGIRGPMKGRENNHPAVKIVGPMTYSGTVRVSLVHEDGSKHGSCFLDETKDRQKALSKKIDPQSNMIVEFEDLRIRRETKSKNYSKEGGRKADKAKSARNDKTACLRFVATLQLAPDREIKVQVLSKPIQLCAPPEGAELEWLIPEYGHANGDEKIVIKGTKMTCPKVTFTVMLPDTQVVELLGHVDKEQSHQNVLVVKTPRLPDELRNYQGPTLKAEVRVSSGRAGTCSAPLPFYYIPNGVCHTCRQTLPAPVPVQQPPFIPYSITNCSPGIFFATGGSSPGQQCGNIPGFPPFQEMPPQVAYPPRQCQEQMVNTSVTLSHPPSISNASTPSPIPAPVSSASHRDSFQQLFENPAVPTTTTVAGATAALCTQSPNLSPTSSPGPDRTPYWNMGPHSVSITTQPQDSILTMPDFRSISTSSLVTSPGSEPVYSAVPSPDTTTHIYTPMQMAAYLEDPNTQYRQS</sequence>
<dbReference type="SUPFAM" id="SSF49417">
    <property type="entry name" value="p53-like transcription factors"/>
    <property type="match status" value="1"/>
</dbReference>
<evidence type="ECO:0000313" key="2">
    <source>
        <dbReference type="EMBL" id="CAI8035639.1"/>
    </source>
</evidence>
<protein>
    <submittedName>
        <fullName evidence="2">Nuclear factor of activated T-cells 5</fullName>
    </submittedName>
</protein>
<reference evidence="2" key="1">
    <citation type="submission" date="2023-03" db="EMBL/GenBank/DDBJ databases">
        <authorList>
            <person name="Steffen K."/>
            <person name="Cardenas P."/>
        </authorList>
    </citation>
    <scope>NUCLEOTIDE SEQUENCE</scope>
</reference>